<protein>
    <recommendedName>
        <fullName evidence="7">Small ribosomal subunit protein uS17c</fullName>
    </recommendedName>
</protein>
<evidence type="ECO:0000256" key="3">
    <source>
        <dbReference type="ARBA" id="ARBA00022730"/>
    </source>
</evidence>
<dbReference type="NCBIfam" id="NF004123">
    <property type="entry name" value="PRK05610.1"/>
    <property type="match status" value="1"/>
</dbReference>
<dbReference type="PANTHER" id="PTHR10744:SF1">
    <property type="entry name" value="SMALL RIBOSOMAL SUBUNIT PROTEIN US17M"/>
    <property type="match status" value="1"/>
</dbReference>
<dbReference type="InterPro" id="IPR000266">
    <property type="entry name" value="Ribosomal_uS17"/>
</dbReference>
<dbReference type="Pfam" id="PF00366">
    <property type="entry name" value="Ribosomal_S17"/>
    <property type="match status" value="1"/>
</dbReference>
<keyword evidence="3" id="KW-0699">rRNA-binding</keyword>
<name>A0A1D2A0R8_AUXPR</name>
<evidence type="ECO:0000256" key="1">
    <source>
        <dbReference type="ARBA" id="ARBA00002932"/>
    </source>
</evidence>
<dbReference type="EMBL" id="GDKF01005833">
    <property type="protein sequence ID" value="JAT72789.1"/>
    <property type="molecule type" value="Transcribed_RNA"/>
</dbReference>
<dbReference type="InterPro" id="IPR019984">
    <property type="entry name" value="Ribosomal_uS17_bact/chlr"/>
</dbReference>
<evidence type="ECO:0000256" key="2">
    <source>
        <dbReference type="ARBA" id="ARBA00010254"/>
    </source>
</evidence>
<dbReference type="HAMAP" id="MF_01345_B">
    <property type="entry name" value="Ribosomal_uS17_B"/>
    <property type="match status" value="1"/>
</dbReference>
<dbReference type="GO" id="GO:0005739">
    <property type="term" value="C:mitochondrion"/>
    <property type="evidence" value="ECO:0007669"/>
    <property type="project" value="TreeGrafter"/>
</dbReference>
<reference evidence="10" key="2">
    <citation type="journal article" date="2018" name="Algal Res.">
        <title>Characterization of plant carbon substrate utilization by Auxenochlorella protothecoides.</title>
        <authorList>
            <person name="Vogler B.W."/>
            <person name="Starkenburg S.R."/>
            <person name="Sudasinghe N."/>
            <person name="Schambach J.Y."/>
            <person name="Rollin J.A."/>
            <person name="Pattathil S."/>
            <person name="Barry A.N."/>
        </authorList>
    </citation>
    <scope>NUCLEOTIDE SEQUENCE [LARGE SCALE GENOMIC DNA]</scope>
    <source>
        <strain evidence="10">UTEX 25</strain>
    </source>
</reference>
<evidence type="ECO:0000256" key="7">
    <source>
        <dbReference type="ARBA" id="ARBA00035251"/>
    </source>
</evidence>
<dbReference type="GO" id="GO:0019843">
    <property type="term" value="F:rRNA binding"/>
    <property type="evidence" value="ECO:0007669"/>
    <property type="project" value="UniProtKB-KW"/>
</dbReference>
<dbReference type="GO" id="GO:0003735">
    <property type="term" value="F:structural constituent of ribosome"/>
    <property type="evidence" value="ECO:0007669"/>
    <property type="project" value="InterPro"/>
</dbReference>
<reference evidence="9" key="3">
    <citation type="submission" date="2018-10" db="EMBL/GenBank/DDBJ databases">
        <authorList>
            <person name="Hovde B."/>
            <person name="Zhang X."/>
        </authorList>
    </citation>
    <scope>NUCLEOTIDE SEQUENCE [LARGE SCALE GENOMIC DNA]</scope>
    <source>
        <strain evidence="9">UTEX 25</strain>
    </source>
</reference>
<keyword evidence="5" id="KW-0689">Ribosomal protein</keyword>
<dbReference type="InterPro" id="IPR012340">
    <property type="entry name" value="NA-bd_OB-fold"/>
</dbReference>
<organism evidence="8">
    <name type="scientific">Auxenochlorella protothecoides</name>
    <name type="common">Green microalga</name>
    <name type="synonym">Chlorella protothecoides</name>
    <dbReference type="NCBI Taxonomy" id="3075"/>
    <lineage>
        <taxon>Eukaryota</taxon>
        <taxon>Viridiplantae</taxon>
        <taxon>Chlorophyta</taxon>
        <taxon>core chlorophytes</taxon>
        <taxon>Trebouxiophyceae</taxon>
        <taxon>Chlorellales</taxon>
        <taxon>Chlorellaceae</taxon>
        <taxon>Auxenochlorella</taxon>
    </lineage>
</organism>
<dbReference type="AlphaFoldDB" id="A0A1D2A0R8"/>
<proteinExistence type="inferred from homology"/>
<evidence type="ECO:0000313" key="8">
    <source>
        <dbReference type="EMBL" id="JAT72789.1"/>
    </source>
</evidence>
<evidence type="ECO:0000313" key="10">
    <source>
        <dbReference type="Proteomes" id="UP000279271"/>
    </source>
</evidence>
<dbReference type="NCBIfam" id="TIGR03635">
    <property type="entry name" value="uS17_bact"/>
    <property type="match status" value="1"/>
</dbReference>
<evidence type="ECO:0000256" key="6">
    <source>
        <dbReference type="ARBA" id="ARBA00023274"/>
    </source>
</evidence>
<dbReference type="PANTHER" id="PTHR10744">
    <property type="entry name" value="40S RIBOSOMAL PROTEIN S11 FAMILY MEMBER"/>
    <property type="match status" value="1"/>
</dbReference>
<dbReference type="GO" id="GO:0005840">
    <property type="term" value="C:ribosome"/>
    <property type="evidence" value="ECO:0007669"/>
    <property type="project" value="UniProtKB-KW"/>
</dbReference>
<dbReference type="CDD" id="cd00364">
    <property type="entry name" value="Ribosomal_uS17"/>
    <property type="match status" value="1"/>
</dbReference>
<dbReference type="SUPFAM" id="SSF50249">
    <property type="entry name" value="Nucleic acid-binding proteins"/>
    <property type="match status" value="1"/>
</dbReference>
<dbReference type="Proteomes" id="UP000279271">
    <property type="component" value="Unassembled WGS sequence"/>
</dbReference>
<dbReference type="GO" id="GO:0006412">
    <property type="term" value="P:translation"/>
    <property type="evidence" value="ECO:0007669"/>
    <property type="project" value="InterPro"/>
</dbReference>
<comment type="function">
    <text evidence="1">One of the primary rRNA binding proteins, it binds specifically to the 5'-end of 16S ribosomal RNA.</text>
</comment>
<dbReference type="GO" id="GO:1990904">
    <property type="term" value="C:ribonucleoprotein complex"/>
    <property type="evidence" value="ECO:0007669"/>
    <property type="project" value="UniProtKB-KW"/>
</dbReference>
<keyword evidence="4" id="KW-0694">RNA-binding</keyword>
<accession>A0A1D2A0R8</accession>
<dbReference type="EMBL" id="QOKY01000135">
    <property type="protein sequence ID" value="RMZ56827.1"/>
    <property type="molecule type" value="Genomic_DNA"/>
</dbReference>
<dbReference type="Gene3D" id="2.40.50.140">
    <property type="entry name" value="Nucleic acid-binding proteins"/>
    <property type="match status" value="1"/>
</dbReference>
<evidence type="ECO:0000256" key="5">
    <source>
        <dbReference type="ARBA" id="ARBA00022980"/>
    </source>
</evidence>
<keyword evidence="6" id="KW-0687">Ribonucleoprotein</keyword>
<sequence length="117" mass="13097">MEFVGKVISNRMQKSILVAVDRIVKIPKYNREVRRTTKLMAHDETDTCNIGDTVRIHSCRPRSKRKCWEVTDVLQRTKIYDAEAATRGAVNKLRAVADQGFAASALHPPPPSPPPCA</sequence>
<gene>
    <name evidence="9" type="ORF">APUTEX25_002916</name>
    <name evidence="8" type="ORF">g.13916</name>
</gene>
<evidence type="ECO:0000313" key="9">
    <source>
        <dbReference type="EMBL" id="RMZ56827.1"/>
    </source>
</evidence>
<reference evidence="9" key="4">
    <citation type="submission" date="2018-11" db="EMBL/GenBank/DDBJ databases">
        <title>Characterization of plant carbon substrate utilization by Auxenochlorella protothecoides.</title>
        <authorList>
            <person name="Vogler B.W."/>
            <person name="Starkenburg S.R."/>
            <person name="Sudasinghe N."/>
            <person name="Schambach J.Y."/>
            <person name="Rollin J.A."/>
            <person name="Pattathil S."/>
            <person name="Barry A.N."/>
        </authorList>
    </citation>
    <scope>NUCLEOTIDE SEQUENCE [LARGE SCALE GENOMIC DNA]</scope>
    <source>
        <strain evidence="9">UTEX 25</strain>
    </source>
</reference>
<evidence type="ECO:0000256" key="4">
    <source>
        <dbReference type="ARBA" id="ARBA00022884"/>
    </source>
</evidence>
<reference evidence="8" key="1">
    <citation type="submission" date="2015-08" db="EMBL/GenBank/DDBJ databases">
        <authorList>
            <person name="Babu N.S."/>
            <person name="Beckwith C.J."/>
            <person name="Beseler K.G."/>
            <person name="Brison A."/>
            <person name="Carone J.V."/>
            <person name="Caskin T.P."/>
            <person name="Diamond M."/>
            <person name="Durham M.E."/>
            <person name="Foxe J.M."/>
            <person name="Go M."/>
            <person name="Henderson B.A."/>
            <person name="Jones I.B."/>
            <person name="McGettigan J.A."/>
            <person name="Micheletti S.J."/>
            <person name="Nasrallah M.E."/>
            <person name="Ortiz D."/>
            <person name="Piller C.R."/>
            <person name="Privatt S.R."/>
            <person name="Schneider S.L."/>
            <person name="Sharp S."/>
            <person name="Smith T.C."/>
            <person name="Stanton J.D."/>
            <person name="Ullery H.E."/>
            <person name="Wilson R.J."/>
            <person name="Serrano M.G."/>
            <person name="Buck G."/>
            <person name="Lee V."/>
            <person name="Wang Y."/>
            <person name="Carvalho R."/>
            <person name="Voegtly L."/>
            <person name="Shi R."/>
            <person name="Duckworth R."/>
            <person name="Johnson A."/>
            <person name="Loviza R."/>
            <person name="Walstead R."/>
            <person name="Shah Z."/>
            <person name="Kiflezghi M."/>
            <person name="Wade K."/>
            <person name="Ball S.L."/>
            <person name="Bradley K.W."/>
            <person name="Asai D.J."/>
            <person name="Bowman C.A."/>
            <person name="Russell D.A."/>
            <person name="Pope W.H."/>
            <person name="Jacobs-Sera D."/>
            <person name="Hendrix R.W."/>
            <person name="Hatfull G.F."/>
        </authorList>
    </citation>
    <scope>NUCLEOTIDE SEQUENCE</scope>
</reference>
<dbReference type="PRINTS" id="PR00973">
    <property type="entry name" value="RIBOSOMALS17"/>
</dbReference>
<comment type="similarity">
    <text evidence="2">Belongs to the universal ribosomal protein uS17 family.</text>
</comment>